<dbReference type="STRING" id="105785.A0A2J7QXL7"/>
<keyword evidence="5" id="KW-0067">ATP-binding</keyword>
<comment type="similarity">
    <text evidence="1">Belongs to the helicase family. SKI2 subfamily.</text>
</comment>
<dbReference type="SMART" id="SM00973">
    <property type="entry name" value="Sec63"/>
    <property type="match status" value="1"/>
</dbReference>
<keyword evidence="7" id="KW-0469">Meiosis</keyword>
<dbReference type="EC" id="5.6.2.4" evidence="9"/>
<sequence>LVITVAPVKALCSERFQDWRSKFLSLGLSCKEYTGDTDEYDLDSLLSYHLILTTPEKWDSLTRKWKNNKGIVQMVKLFLIDEVHLLNEEERGPTLEAVVSRMKTIPSCPQLSGIRFLAVSATIPNTEDIACWLGESPDYPARFYKINDDMRPVKLQKIVLCYPHLAGASQFHFEMSLSYKLRTILFKYADGKPTLIFCSTRKGVEHTCSTLTQQITFSFSAEQKERISEVAIALNDNKLKECVMAGVGYHHAGMGKEDRQALEGLFREGMLPVLVTTSTLAMGVNLPAHLVIIKATQQYIGGSYKDYTDTQILQMIGRAGRPQFDTSAVAIIMTKESHRSRYEKVMSGKDLIESNLHQHLAEHLNSEVVLRTVTDIGYAMEWIRSTYLYVRALQNPSHYGIPCSLNKKGIEGKLQEMCQRELNALSSAKLLTIDHRMDVHPTKDGALMARFYLNLGTMKTFHKVDGHESLQEIVQLVAACHEFSGMKLRVSEKKNLNMLNKARNHECIRFPLPTRIMTTEMKINCLIQAFLGCLPIHESSLKQDVFRITWIGKRVTNALVQYLLQRPHYQALVSAITLAKCFYCKLWENSPYMSRQLKGIGAALSSMLAVSNKTSFQSIRESNPRDLESILNRPPPTGDNLKAEVDHLPRFELRTETTTNMSRTDLHIYIEMTNRTIIQEHNTAGKNHWIFLLVGNSNNKVIYKERFRDTRLLEGTECWTTEIKDPSSVNEVYVNLISEQWVGLDVHSSIKLQQPTQTIPLEAKNSIGKYLQKQGTNKGSLTSKQSTSQTLKRAKSSIVDKIKEMSEKRLGNTSGTPTMLTLNKAAYTPAKRIKLLPLLEQLKKPEDEQNDMPQFHNPDRLLMQQLNHEIQSRHVKPKLITDEERHSLHKPSSLGHTSTDVNQLKTLLQDGSTNTCKDPEMQLNQSRIIKCSADQKQHNTSMLQDGGPCQPAATEHTALLTAETGLEYKVHTTQETNSTLHLTKLSQNNMSCNDFKLINPSTTKSTECSYTPFKENTELCEGSIQEDKHFEKKMNTNFESRLTITLNPSGEEYLETEKSVIFNPQLTNSSSSHNNFLTEEYNSEESTTNECDFQNGKTSKYKMVMKPPSIPSLNAHFSIHKNYLKTEMLPANLPTSNKDVTQQDDALRLSSDGESKQLDFQEEHMRHGLAIRSDSSVHLADPAAAKREHTHTNAKQNAYSLNTKERKRLLFQRTLPKHYYPVFMNSLQSDTTGPADLHSTKCDHLKEPSNEVASAFLTKENVTFSGILPESRKENTQCDDGTWAADSDNVMKRVKEIQPLPEEANFSITAQIKSEASVLKKSCKSRVSEGSLTSENRPEVEEDRSTENEKTDDDSESKNYPVPNFDLVKDIDSFLVGIFHEDNGECQAKNIYNNKDNKYFMANVTTSTKYLDRNNFVSHGSLDNGNGYRHRITRNNMKYEHILNLLLKDVSKKEIMSSSSITGANEQYDTNMLSSSQFQFQPESQKMSVNLWAKNKLTLSHFTQKPQDHDSVIITNKNSKHILPFSNFTQTLQTHNPNHTDYCNRTYIQHKFSCPPLVQGGYTNMSYGTPESINGMLQGNETSRRWNDAASINIPMEQLPPFREKESYTQIFEFGNSLYTEPQLSPLQDRATTRAALYMPTKCATGITESSPNMNSQWQKFQMSPISSDDTCEVYY</sequence>
<evidence type="ECO:0000256" key="6">
    <source>
        <dbReference type="ARBA" id="ARBA00023235"/>
    </source>
</evidence>
<evidence type="ECO:0000256" key="2">
    <source>
        <dbReference type="ARBA" id="ARBA00022741"/>
    </source>
</evidence>
<feature type="compositionally biased region" description="Basic and acidic residues" evidence="11">
    <location>
        <begin position="1336"/>
        <end position="1349"/>
    </location>
</feature>
<dbReference type="Pfam" id="PF23445">
    <property type="entry name" value="WHD_SNRNP200"/>
    <property type="match status" value="1"/>
</dbReference>
<feature type="non-terminal residue" evidence="14">
    <location>
        <position position="1"/>
    </location>
</feature>
<dbReference type="GO" id="GO:0005524">
    <property type="term" value="F:ATP binding"/>
    <property type="evidence" value="ECO:0007669"/>
    <property type="project" value="UniProtKB-KW"/>
</dbReference>
<dbReference type="CDD" id="cd18795">
    <property type="entry name" value="SF2_C_Ski2"/>
    <property type="match status" value="1"/>
</dbReference>
<dbReference type="GO" id="GO:0007131">
    <property type="term" value="P:reciprocal meiotic recombination"/>
    <property type="evidence" value="ECO:0007669"/>
    <property type="project" value="UniProtKB-ARBA"/>
</dbReference>
<feature type="region of interest" description="Disordered" evidence="11">
    <location>
        <begin position="774"/>
        <end position="795"/>
    </location>
</feature>
<proteinExistence type="inferred from homology"/>
<evidence type="ECO:0000259" key="12">
    <source>
        <dbReference type="PROSITE" id="PS51192"/>
    </source>
</evidence>
<dbReference type="Gene3D" id="1.10.3380.10">
    <property type="entry name" value="Sec63 N-terminal domain-like domain"/>
    <property type="match status" value="1"/>
</dbReference>
<comment type="catalytic activity">
    <reaction evidence="10">
        <text>ATP + H2O = ADP + phosphate + H(+)</text>
        <dbReference type="Rhea" id="RHEA:13065"/>
        <dbReference type="ChEBI" id="CHEBI:15377"/>
        <dbReference type="ChEBI" id="CHEBI:15378"/>
        <dbReference type="ChEBI" id="CHEBI:30616"/>
        <dbReference type="ChEBI" id="CHEBI:43474"/>
        <dbReference type="ChEBI" id="CHEBI:456216"/>
        <dbReference type="EC" id="5.6.2.4"/>
    </reaction>
</comment>
<dbReference type="InterPro" id="IPR011545">
    <property type="entry name" value="DEAD/DEAH_box_helicase_dom"/>
</dbReference>
<keyword evidence="2" id="KW-0547">Nucleotide-binding</keyword>
<keyword evidence="15" id="KW-1185">Reference proteome</keyword>
<dbReference type="SUPFAM" id="SSF52540">
    <property type="entry name" value="P-loop containing nucleoside triphosphate hydrolases"/>
    <property type="match status" value="2"/>
</dbReference>
<evidence type="ECO:0000256" key="4">
    <source>
        <dbReference type="ARBA" id="ARBA00022806"/>
    </source>
</evidence>
<dbReference type="InterPro" id="IPR014001">
    <property type="entry name" value="Helicase_ATP-bd"/>
</dbReference>
<evidence type="ECO:0000256" key="7">
    <source>
        <dbReference type="ARBA" id="ARBA00023254"/>
    </source>
</evidence>
<evidence type="ECO:0000256" key="11">
    <source>
        <dbReference type="SAM" id="MobiDB-lite"/>
    </source>
</evidence>
<dbReference type="GO" id="GO:0016787">
    <property type="term" value="F:hydrolase activity"/>
    <property type="evidence" value="ECO:0007669"/>
    <property type="project" value="UniProtKB-KW"/>
</dbReference>
<protein>
    <recommendedName>
        <fullName evidence="9">DNA 3'-5' helicase</fullName>
        <ecNumber evidence="9">5.6.2.4</ecNumber>
    </recommendedName>
</protein>
<dbReference type="Pfam" id="PF02889">
    <property type="entry name" value="Sec63"/>
    <property type="match status" value="1"/>
</dbReference>
<dbReference type="InterPro" id="IPR057842">
    <property type="entry name" value="WH_MER3"/>
</dbReference>
<feature type="domain" description="Helicase C-terminal" evidence="13">
    <location>
        <begin position="180"/>
        <end position="368"/>
    </location>
</feature>
<name>A0A2J7QXL7_9NEOP</name>
<dbReference type="GO" id="GO:0043138">
    <property type="term" value="F:3'-5' DNA helicase activity"/>
    <property type="evidence" value="ECO:0007669"/>
    <property type="project" value="UniProtKB-EC"/>
</dbReference>
<reference evidence="14 15" key="1">
    <citation type="submission" date="2017-12" db="EMBL/GenBank/DDBJ databases">
        <title>Hemimetabolous genomes reveal molecular basis of termite eusociality.</title>
        <authorList>
            <person name="Harrison M.C."/>
            <person name="Jongepier E."/>
            <person name="Robertson H.M."/>
            <person name="Arning N."/>
            <person name="Bitard-Feildel T."/>
            <person name="Chao H."/>
            <person name="Childers C.P."/>
            <person name="Dinh H."/>
            <person name="Doddapaneni H."/>
            <person name="Dugan S."/>
            <person name="Gowin J."/>
            <person name="Greiner C."/>
            <person name="Han Y."/>
            <person name="Hu H."/>
            <person name="Hughes D.S.T."/>
            <person name="Huylmans A.-K."/>
            <person name="Kemena C."/>
            <person name="Kremer L.P.M."/>
            <person name="Lee S.L."/>
            <person name="Lopez-Ezquerra A."/>
            <person name="Mallet L."/>
            <person name="Monroy-Kuhn J.M."/>
            <person name="Moser A."/>
            <person name="Murali S.C."/>
            <person name="Muzny D.M."/>
            <person name="Otani S."/>
            <person name="Piulachs M.-D."/>
            <person name="Poelchau M."/>
            <person name="Qu J."/>
            <person name="Schaub F."/>
            <person name="Wada-Katsumata A."/>
            <person name="Worley K.C."/>
            <person name="Xie Q."/>
            <person name="Ylla G."/>
            <person name="Poulsen M."/>
            <person name="Gibbs R.A."/>
            <person name="Schal C."/>
            <person name="Richards S."/>
            <person name="Belles X."/>
            <person name="Korb J."/>
            <person name="Bornberg-Bauer E."/>
        </authorList>
    </citation>
    <scope>NUCLEOTIDE SEQUENCE [LARGE SCALE GENOMIC DNA]</scope>
    <source>
        <tissue evidence="14">Whole body</tissue>
    </source>
</reference>
<feature type="domain" description="Helicase ATP-binding" evidence="12">
    <location>
        <begin position="1"/>
        <end position="141"/>
    </location>
</feature>
<dbReference type="SUPFAM" id="SSF158702">
    <property type="entry name" value="Sec63 N-terminal domain-like"/>
    <property type="match status" value="1"/>
</dbReference>
<keyword evidence="6" id="KW-0413">Isomerase</keyword>
<keyword evidence="4" id="KW-0347">Helicase</keyword>
<dbReference type="InterPro" id="IPR036388">
    <property type="entry name" value="WH-like_DNA-bd_sf"/>
</dbReference>
<dbReference type="InterPro" id="IPR052247">
    <property type="entry name" value="Meiotic_Crossover_Helicase"/>
</dbReference>
<dbReference type="Pfam" id="PF00270">
    <property type="entry name" value="DEAD"/>
    <property type="match status" value="1"/>
</dbReference>
<feature type="compositionally biased region" description="Low complexity" evidence="11">
    <location>
        <begin position="780"/>
        <end position="791"/>
    </location>
</feature>
<dbReference type="Gene3D" id="3.40.50.300">
    <property type="entry name" value="P-loop containing nucleotide triphosphate hydrolases"/>
    <property type="match status" value="2"/>
</dbReference>
<evidence type="ECO:0000259" key="13">
    <source>
        <dbReference type="PROSITE" id="PS51194"/>
    </source>
</evidence>
<dbReference type="InterPro" id="IPR027417">
    <property type="entry name" value="P-loop_NTPase"/>
</dbReference>
<dbReference type="PROSITE" id="PS51192">
    <property type="entry name" value="HELICASE_ATP_BIND_1"/>
    <property type="match status" value="1"/>
</dbReference>
<dbReference type="Proteomes" id="UP000235965">
    <property type="component" value="Unassembled WGS sequence"/>
</dbReference>
<dbReference type="InterPro" id="IPR036390">
    <property type="entry name" value="WH_DNA-bd_sf"/>
</dbReference>
<gene>
    <name evidence="14" type="ORF">B7P43_G07525</name>
</gene>
<organism evidence="14 15">
    <name type="scientific">Cryptotermes secundus</name>
    <dbReference type="NCBI Taxonomy" id="105785"/>
    <lineage>
        <taxon>Eukaryota</taxon>
        <taxon>Metazoa</taxon>
        <taxon>Ecdysozoa</taxon>
        <taxon>Arthropoda</taxon>
        <taxon>Hexapoda</taxon>
        <taxon>Insecta</taxon>
        <taxon>Pterygota</taxon>
        <taxon>Neoptera</taxon>
        <taxon>Polyneoptera</taxon>
        <taxon>Dictyoptera</taxon>
        <taxon>Blattodea</taxon>
        <taxon>Blattoidea</taxon>
        <taxon>Termitoidae</taxon>
        <taxon>Kalotermitidae</taxon>
        <taxon>Cryptotermitinae</taxon>
        <taxon>Cryptotermes</taxon>
    </lineage>
</organism>
<dbReference type="InterPro" id="IPR004179">
    <property type="entry name" value="Sec63-dom"/>
</dbReference>
<dbReference type="Gene3D" id="1.10.10.10">
    <property type="entry name" value="Winged helix-like DNA-binding domain superfamily/Winged helix DNA-binding domain"/>
    <property type="match status" value="1"/>
</dbReference>
<dbReference type="FunFam" id="3.40.50.300:FF:001076">
    <property type="entry name" value="ATP-dependent DNA helicase MER3"/>
    <property type="match status" value="1"/>
</dbReference>
<evidence type="ECO:0000256" key="3">
    <source>
        <dbReference type="ARBA" id="ARBA00022801"/>
    </source>
</evidence>
<feature type="region of interest" description="Disordered" evidence="11">
    <location>
        <begin position="1327"/>
        <end position="1363"/>
    </location>
</feature>
<dbReference type="SUPFAM" id="SSF46785">
    <property type="entry name" value="Winged helix' DNA-binding domain"/>
    <property type="match status" value="1"/>
</dbReference>
<keyword evidence="3" id="KW-0378">Hydrolase</keyword>
<evidence type="ECO:0000256" key="10">
    <source>
        <dbReference type="ARBA" id="ARBA00048988"/>
    </source>
</evidence>
<dbReference type="InterPro" id="IPR001650">
    <property type="entry name" value="Helicase_C-like"/>
</dbReference>
<dbReference type="Pfam" id="PF00271">
    <property type="entry name" value="Helicase_C"/>
    <property type="match status" value="1"/>
</dbReference>
<feature type="region of interest" description="Disordered" evidence="11">
    <location>
        <begin position="1180"/>
        <end position="1201"/>
    </location>
</feature>
<evidence type="ECO:0000313" key="14">
    <source>
        <dbReference type="EMBL" id="PNF33332.1"/>
    </source>
</evidence>
<dbReference type="SMART" id="SM00490">
    <property type="entry name" value="HELICc"/>
    <property type="match status" value="1"/>
</dbReference>
<evidence type="ECO:0000256" key="5">
    <source>
        <dbReference type="ARBA" id="ARBA00022840"/>
    </source>
</evidence>
<evidence type="ECO:0000256" key="1">
    <source>
        <dbReference type="ARBA" id="ARBA00010140"/>
    </source>
</evidence>
<dbReference type="InParanoid" id="A0A2J7QXL7"/>
<accession>A0A2J7QXL7</accession>
<evidence type="ECO:0000256" key="8">
    <source>
        <dbReference type="ARBA" id="ARBA00034617"/>
    </source>
</evidence>
<dbReference type="PROSITE" id="PS51194">
    <property type="entry name" value="HELICASE_CTER"/>
    <property type="match status" value="1"/>
</dbReference>
<evidence type="ECO:0000256" key="9">
    <source>
        <dbReference type="ARBA" id="ARBA00034808"/>
    </source>
</evidence>
<dbReference type="PANTHER" id="PTHR47835">
    <property type="entry name" value="HFM1, ATP DEPENDENT DNA HELICASE HOMOLOG"/>
    <property type="match status" value="1"/>
</dbReference>
<comment type="caution">
    <text evidence="14">The sequence shown here is derived from an EMBL/GenBank/DDBJ whole genome shotgun (WGS) entry which is preliminary data.</text>
</comment>
<evidence type="ECO:0000313" key="15">
    <source>
        <dbReference type="Proteomes" id="UP000235965"/>
    </source>
</evidence>
<dbReference type="FunFam" id="1.10.10.10:FF:000012">
    <property type="entry name" value="U5 small nuclear ribonucleoprotein helicase"/>
    <property type="match status" value="1"/>
</dbReference>
<dbReference type="EMBL" id="NEVH01009378">
    <property type="protein sequence ID" value="PNF33332.1"/>
    <property type="molecule type" value="Genomic_DNA"/>
</dbReference>
<comment type="catalytic activity">
    <reaction evidence="8">
        <text>Couples ATP hydrolysis with the unwinding of duplex DNA by translocating in the 3'-5' direction.</text>
        <dbReference type="EC" id="5.6.2.4"/>
    </reaction>
</comment>
<dbReference type="GO" id="GO:0003676">
    <property type="term" value="F:nucleic acid binding"/>
    <property type="evidence" value="ECO:0007669"/>
    <property type="project" value="InterPro"/>
</dbReference>
<dbReference type="OrthoDB" id="5575at2759"/>
<dbReference type="PANTHER" id="PTHR47835:SF3">
    <property type="entry name" value="HELICASE FOR MEIOSIS 1"/>
    <property type="match status" value="1"/>
</dbReference>